<dbReference type="OrthoDB" id="366390at2759"/>
<name>A0A3P7LE50_STRVU</name>
<dbReference type="SMART" id="SM00969">
    <property type="entry name" value="SOCS_box"/>
    <property type="match status" value="1"/>
</dbReference>
<dbReference type="Gene3D" id="1.10.750.20">
    <property type="entry name" value="SOCS box"/>
    <property type="match status" value="1"/>
</dbReference>
<gene>
    <name evidence="3" type="ORF">SVUK_LOCUS12630</name>
</gene>
<dbReference type="Proteomes" id="UP000270094">
    <property type="component" value="Unassembled WGS sequence"/>
</dbReference>
<dbReference type="AlphaFoldDB" id="A0A3P7LE50"/>
<organism evidence="3 4">
    <name type="scientific">Strongylus vulgaris</name>
    <name type="common">Blood worm</name>
    <dbReference type="NCBI Taxonomy" id="40348"/>
    <lineage>
        <taxon>Eukaryota</taxon>
        <taxon>Metazoa</taxon>
        <taxon>Ecdysozoa</taxon>
        <taxon>Nematoda</taxon>
        <taxon>Chromadorea</taxon>
        <taxon>Rhabditida</taxon>
        <taxon>Rhabditina</taxon>
        <taxon>Rhabditomorpha</taxon>
        <taxon>Strongyloidea</taxon>
        <taxon>Strongylidae</taxon>
        <taxon>Strongylus</taxon>
    </lineage>
</organism>
<dbReference type="PANTHER" id="PTHR24133">
    <property type="entry name" value="ANKYRIN DOMAIN-CONTAINING"/>
    <property type="match status" value="1"/>
</dbReference>
<sequence>MCLGKAEAARKCTRQIRQLADKITNYAPTEEIRALLICGAQPDGEVTGGLRPLHYACFINNVSAARLLLNRGAKPDGEVTGGLRPLHYACFINNVSAARLLLNRGAKYTDVVQQYEEAVMDKNGKYPSRENIDEPLRLAIKNGHYECARLLLENGASANAIYFDGPEITVVSPLDTNFIELLNGHYECARLLLENGASANAIYFDGPEITVVSPLDTNFIELLLEYGADPNVYDRKGLTPIMKACRLKENGIEAIRILHKYGGNVNAQAEARQDFRTPMHYALLSGSAELVKFLISLGAKVTMPKGYEKPSIIDIAVLKDDPELLKIIIDAGADINAVHTYIGSALHLAACSVLQNQYDILRLLLEAGADPNMQHRFPDGSQLKSPFVEYFRSRDTVDPRVVHLLLAYGGKVVMRSPAVDMRGQLRNVLRLAATREQPQVLLSMLDLGEEFDVRAIDRLPLPVALKGEILERAKNPATLQQICRLTLRSKITPFRPDVISRLPIPAHMKDYVLGKSH</sequence>
<dbReference type="SMART" id="SM00253">
    <property type="entry name" value="SOCS"/>
    <property type="match status" value="1"/>
</dbReference>
<feature type="repeat" description="ANK" evidence="1">
    <location>
        <begin position="131"/>
        <end position="163"/>
    </location>
</feature>
<dbReference type="PROSITE" id="PS50297">
    <property type="entry name" value="ANK_REP_REGION"/>
    <property type="match status" value="4"/>
</dbReference>
<evidence type="ECO:0000313" key="3">
    <source>
        <dbReference type="EMBL" id="VDM77632.1"/>
    </source>
</evidence>
<dbReference type="InterPro" id="IPR036036">
    <property type="entry name" value="SOCS_box-like_dom_sf"/>
</dbReference>
<feature type="repeat" description="ANK" evidence="1">
    <location>
        <begin position="81"/>
        <end position="106"/>
    </location>
</feature>
<dbReference type="InterPro" id="IPR002110">
    <property type="entry name" value="Ankyrin_rpt"/>
</dbReference>
<dbReference type="EMBL" id="UYYB01099711">
    <property type="protein sequence ID" value="VDM77632.1"/>
    <property type="molecule type" value="Genomic_DNA"/>
</dbReference>
<dbReference type="InterPro" id="IPR036770">
    <property type="entry name" value="Ankyrin_rpt-contain_sf"/>
</dbReference>
<dbReference type="SUPFAM" id="SSF48403">
    <property type="entry name" value="Ankyrin repeat"/>
    <property type="match status" value="2"/>
</dbReference>
<dbReference type="PANTHER" id="PTHR24133:SF40">
    <property type="entry name" value="ANKYRIN REPEAT DOMAIN 44"/>
    <property type="match status" value="1"/>
</dbReference>
<keyword evidence="4" id="KW-1185">Reference proteome</keyword>
<dbReference type="GO" id="GO:0035556">
    <property type="term" value="P:intracellular signal transduction"/>
    <property type="evidence" value="ECO:0007669"/>
    <property type="project" value="InterPro"/>
</dbReference>
<dbReference type="InterPro" id="IPR052391">
    <property type="entry name" value="E3_Ligase-Neurotoxin"/>
</dbReference>
<dbReference type="PRINTS" id="PR01415">
    <property type="entry name" value="ANKYRIN"/>
</dbReference>
<dbReference type="Gene3D" id="1.25.40.20">
    <property type="entry name" value="Ankyrin repeat-containing domain"/>
    <property type="match status" value="3"/>
</dbReference>
<feature type="domain" description="SOCS box" evidence="2">
    <location>
        <begin position="464"/>
        <end position="517"/>
    </location>
</feature>
<reference evidence="3 4" key="1">
    <citation type="submission" date="2018-11" db="EMBL/GenBank/DDBJ databases">
        <authorList>
            <consortium name="Pathogen Informatics"/>
        </authorList>
    </citation>
    <scope>NUCLEOTIDE SEQUENCE [LARGE SCALE GENOMIC DNA]</scope>
</reference>
<evidence type="ECO:0000259" key="2">
    <source>
        <dbReference type="PROSITE" id="PS50225"/>
    </source>
</evidence>
<dbReference type="Pfam" id="PF12796">
    <property type="entry name" value="Ank_2"/>
    <property type="match status" value="2"/>
</dbReference>
<dbReference type="SUPFAM" id="SSF158235">
    <property type="entry name" value="SOCS box-like"/>
    <property type="match status" value="1"/>
</dbReference>
<accession>A0A3P7LE50</accession>
<dbReference type="InterPro" id="IPR001496">
    <property type="entry name" value="SOCS_box"/>
</dbReference>
<evidence type="ECO:0000256" key="1">
    <source>
        <dbReference type="PROSITE-ProRule" id="PRU00023"/>
    </source>
</evidence>
<protein>
    <recommendedName>
        <fullName evidence="2">SOCS box domain-containing protein</fullName>
    </recommendedName>
</protein>
<feature type="repeat" description="ANK" evidence="1">
    <location>
        <begin position="274"/>
        <end position="306"/>
    </location>
</feature>
<evidence type="ECO:0000313" key="4">
    <source>
        <dbReference type="Proteomes" id="UP000270094"/>
    </source>
</evidence>
<feature type="repeat" description="ANK" evidence="1">
    <location>
        <begin position="308"/>
        <end position="340"/>
    </location>
</feature>
<dbReference type="Pfam" id="PF00023">
    <property type="entry name" value="Ank"/>
    <property type="match status" value="2"/>
</dbReference>
<dbReference type="Pfam" id="PF07525">
    <property type="entry name" value="SOCS_box"/>
    <property type="match status" value="1"/>
</dbReference>
<dbReference type="CDD" id="cd03716">
    <property type="entry name" value="SOCS_ASB_like"/>
    <property type="match status" value="1"/>
</dbReference>
<dbReference type="PROSITE" id="PS50088">
    <property type="entry name" value="ANK_REPEAT"/>
    <property type="match status" value="6"/>
</dbReference>
<dbReference type="SMART" id="SM00248">
    <property type="entry name" value="ANK"/>
    <property type="match status" value="11"/>
</dbReference>
<feature type="repeat" description="ANK" evidence="1">
    <location>
        <begin position="344"/>
        <end position="376"/>
    </location>
</feature>
<dbReference type="PROSITE" id="PS50225">
    <property type="entry name" value="SOCS"/>
    <property type="match status" value="1"/>
</dbReference>
<feature type="repeat" description="ANK" evidence="1">
    <location>
        <begin position="48"/>
        <end position="80"/>
    </location>
</feature>
<proteinExistence type="predicted"/>
<keyword evidence="1" id="KW-0040">ANK repeat</keyword>